<name>K9AFG1_9STAP</name>
<feature type="transmembrane region" description="Helical" evidence="1">
    <location>
        <begin position="164"/>
        <end position="184"/>
    </location>
</feature>
<comment type="caution">
    <text evidence="2">The sequence shown here is derived from an EMBL/GenBank/DDBJ whole genome shotgun (WGS) entry which is preliminary data.</text>
</comment>
<reference evidence="2 3" key="1">
    <citation type="journal article" date="2013" name="Genome Announc.">
        <title>Genome Sequence of Staphylococcus massiliensis Strain S46, Isolated from the Surface of Healthy Human Skin.</title>
        <authorList>
            <person name="Srivastav R."/>
            <person name="Singh A."/>
            <person name="Jangir P.K."/>
            <person name="Kumari C."/>
            <person name="Muduli S."/>
            <person name="Sharma R."/>
        </authorList>
    </citation>
    <scope>NUCLEOTIDE SEQUENCE [LARGE SCALE GENOMIC DNA]</scope>
    <source>
        <strain evidence="2 3">S46</strain>
    </source>
</reference>
<feature type="transmembrane region" description="Helical" evidence="1">
    <location>
        <begin position="100"/>
        <end position="121"/>
    </location>
</feature>
<keyword evidence="1" id="KW-0472">Membrane</keyword>
<gene>
    <name evidence="2" type="ORF">C273_10142</name>
</gene>
<feature type="transmembrane region" description="Helical" evidence="1">
    <location>
        <begin position="68"/>
        <end position="88"/>
    </location>
</feature>
<dbReference type="RefSeq" id="WP_009384632.1">
    <property type="nucleotide sequence ID" value="NZ_AMSQ01000021.1"/>
</dbReference>
<dbReference type="Proteomes" id="UP000009885">
    <property type="component" value="Unassembled WGS sequence"/>
</dbReference>
<dbReference type="STRING" id="1229783.C273_10142"/>
<evidence type="ECO:0000313" key="3">
    <source>
        <dbReference type="Proteomes" id="UP000009885"/>
    </source>
</evidence>
<evidence type="ECO:0000313" key="2">
    <source>
        <dbReference type="EMBL" id="EKU46013.1"/>
    </source>
</evidence>
<organism evidence="2 3">
    <name type="scientific">Staphylococcus massiliensis S46</name>
    <dbReference type="NCBI Taxonomy" id="1229783"/>
    <lineage>
        <taxon>Bacteria</taxon>
        <taxon>Bacillati</taxon>
        <taxon>Bacillota</taxon>
        <taxon>Bacilli</taxon>
        <taxon>Bacillales</taxon>
        <taxon>Staphylococcaceae</taxon>
        <taxon>Staphylococcus</taxon>
    </lineage>
</organism>
<feature type="transmembrane region" description="Helical" evidence="1">
    <location>
        <begin position="208"/>
        <end position="230"/>
    </location>
</feature>
<dbReference type="PATRIC" id="fig|1229783.3.peg.2022"/>
<dbReference type="eggNOG" id="ENOG503052T">
    <property type="taxonomic scope" value="Bacteria"/>
</dbReference>
<dbReference type="AlphaFoldDB" id="K9AFG1"/>
<feature type="transmembrane region" description="Helical" evidence="1">
    <location>
        <begin position="133"/>
        <end position="152"/>
    </location>
</feature>
<dbReference type="EMBL" id="AMSQ01000021">
    <property type="protein sequence ID" value="EKU46013.1"/>
    <property type="molecule type" value="Genomic_DNA"/>
</dbReference>
<protein>
    <submittedName>
        <fullName evidence="2">Uncharacterized protein</fullName>
    </submittedName>
</protein>
<keyword evidence="3" id="KW-1185">Reference proteome</keyword>
<keyword evidence="1" id="KW-1133">Transmembrane helix</keyword>
<proteinExistence type="predicted"/>
<dbReference type="OrthoDB" id="2413739at2"/>
<accession>K9AFG1</accession>
<sequence length="237" mass="27777">MRPNDKVLLENVEDYLNHKEYAPNLIDDVKTQLKKDFKRSERHDVDYIDYRKQTVAEIIVNITRNLNVLQFSHIAYLIFNLILISYVYDKHLVLFGATNGLTLIYIFLIFPLSTMVYYRILIKNYLYRNRLEAQIGTALSVLAIVIIALSAFNINLGVFTVTPFFHQALFVLGLIMTLVSLYRIRLEYACIGLLLCQKTLDIFIHNQFLAQLASLIIWILLLVIIIYYTIQLSRRHR</sequence>
<evidence type="ECO:0000256" key="1">
    <source>
        <dbReference type="SAM" id="Phobius"/>
    </source>
</evidence>
<keyword evidence="1" id="KW-0812">Transmembrane</keyword>